<dbReference type="SUPFAM" id="SSF81464">
    <property type="entry name" value="Cytochrome c oxidase subunit II-like, transmembrane region"/>
    <property type="match status" value="1"/>
</dbReference>
<sequence>MSLINDLIYFDNPTIWDNFGGTSSGYGGLTWQMFIWSVLVGILVIAWLAYNLVFFRHKKGDPEPKDGLKVGVFPSERGNVKIELAWTIAPLILVIWLTFLSLAPL</sequence>
<dbReference type="Gene3D" id="1.10.287.90">
    <property type="match status" value="1"/>
</dbReference>
<dbReference type="AlphaFoldDB" id="A0A382PPD2"/>
<keyword evidence="3 4" id="KW-0472">Membrane</keyword>
<feature type="transmembrane region" description="Helical" evidence="4">
    <location>
        <begin position="33"/>
        <end position="55"/>
    </location>
</feature>
<dbReference type="GO" id="GO:0016020">
    <property type="term" value="C:membrane"/>
    <property type="evidence" value="ECO:0007669"/>
    <property type="project" value="UniProtKB-SubCell"/>
</dbReference>
<name>A0A382PPD2_9ZZZZ</name>
<evidence type="ECO:0000256" key="2">
    <source>
        <dbReference type="ARBA" id="ARBA00022692"/>
    </source>
</evidence>
<keyword evidence="4" id="KW-1133">Transmembrane helix</keyword>
<proteinExistence type="predicted"/>
<keyword evidence="2 4" id="KW-0812">Transmembrane</keyword>
<reference evidence="6" key="1">
    <citation type="submission" date="2018-05" db="EMBL/GenBank/DDBJ databases">
        <authorList>
            <person name="Lanie J.A."/>
            <person name="Ng W.-L."/>
            <person name="Kazmierczak K.M."/>
            <person name="Andrzejewski T.M."/>
            <person name="Davidsen T.M."/>
            <person name="Wayne K.J."/>
            <person name="Tettelin H."/>
            <person name="Glass J.I."/>
            <person name="Rusch D."/>
            <person name="Podicherti R."/>
            <person name="Tsui H.-C.T."/>
            <person name="Winkler M.E."/>
        </authorList>
    </citation>
    <scope>NUCLEOTIDE SEQUENCE</scope>
</reference>
<evidence type="ECO:0000313" key="6">
    <source>
        <dbReference type="EMBL" id="SVC75253.1"/>
    </source>
</evidence>
<evidence type="ECO:0000259" key="5">
    <source>
        <dbReference type="PROSITE" id="PS50999"/>
    </source>
</evidence>
<protein>
    <recommendedName>
        <fullName evidence="5">Cytochrome oxidase subunit II transmembrane region profile domain-containing protein</fullName>
    </recommendedName>
</protein>
<accession>A0A382PPD2</accession>
<comment type="subcellular location">
    <subcellularLocation>
        <location evidence="1">Membrane</location>
        <topology evidence="1">Multi-pass membrane protein</topology>
    </subcellularLocation>
</comment>
<dbReference type="EMBL" id="UINC01108848">
    <property type="protein sequence ID" value="SVC75253.1"/>
    <property type="molecule type" value="Genomic_DNA"/>
</dbReference>
<evidence type="ECO:0000256" key="4">
    <source>
        <dbReference type="SAM" id="Phobius"/>
    </source>
</evidence>
<dbReference type="GO" id="GO:0022900">
    <property type="term" value="P:electron transport chain"/>
    <property type="evidence" value="ECO:0007669"/>
    <property type="project" value="InterPro"/>
</dbReference>
<feature type="non-terminal residue" evidence="6">
    <location>
        <position position="105"/>
    </location>
</feature>
<evidence type="ECO:0000256" key="1">
    <source>
        <dbReference type="ARBA" id="ARBA00004141"/>
    </source>
</evidence>
<dbReference type="InterPro" id="IPR036257">
    <property type="entry name" value="Cyt_c_oxidase_su2_TM_sf"/>
</dbReference>
<organism evidence="6">
    <name type="scientific">marine metagenome</name>
    <dbReference type="NCBI Taxonomy" id="408172"/>
    <lineage>
        <taxon>unclassified sequences</taxon>
        <taxon>metagenomes</taxon>
        <taxon>ecological metagenomes</taxon>
    </lineage>
</organism>
<evidence type="ECO:0000256" key="3">
    <source>
        <dbReference type="ARBA" id="ARBA00023136"/>
    </source>
</evidence>
<feature type="domain" description="Cytochrome oxidase subunit II transmembrane region profile" evidence="5">
    <location>
        <begin position="7"/>
        <end position="105"/>
    </location>
</feature>
<feature type="transmembrane region" description="Helical" evidence="4">
    <location>
        <begin position="84"/>
        <end position="103"/>
    </location>
</feature>
<gene>
    <name evidence="6" type="ORF">METZ01_LOCUS328107</name>
</gene>
<dbReference type="PROSITE" id="PS50999">
    <property type="entry name" value="COX2_TM"/>
    <property type="match status" value="1"/>
</dbReference>
<dbReference type="InterPro" id="IPR011759">
    <property type="entry name" value="Cyt_c_oxidase_su2_TM_dom"/>
</dbReference>